<dbReference type="InterPro" id="IPR050832">
    <property type="entry name" value="Bact_Acetyltransf"/>
</dbReference>
<dbReference type="EMBL" id="JACIBV010000001">
    <property type="protein sequence ID" value="MBB3729723.1"/>
    <property type="molecule type" value="Genomic_DNA"/>
</dbReference>
<reference evidence="4 5" key="1">
    <citation type="submission" date="2020-08" db="EMBL/GenBank/DDBJ databases">
        <title>Sequencing the genomes of 1000 actinobacteria strains.</title>
        <authorList>
            <person name="Klenk H.-P."/>
        </authorList>
    </citation>
    <scope>NUCLEOTIDE SEQUENCE [LARGE SCALE GENOMIC DNA]</scope>
    <source>
        <strain evidence="4 5">DSM 44320</strain>
    </source>
</reference>
<proteinExistence type="predicted"/>
<sequence length="198" mass="21463">MRTLIGEEYFARTLSPIDRLSVRRNAESVIGTQIRPAGPYDEARIRRFLVGLSLHTQTLRFFTGIPSPKDALVRALLAVDGQRDAIVAERDGEIIGHAMSYRGGLADVEIAIVVTDEWQGRGLGRKLIATLLGRAAGAGATTVGMDVLGENRKVLKLIRRMWPDAKMTVSSGAVEVTAMIQPAVIFAEQRSVGPPLTS</sequence>
<dbReference type="CDD" id="cd04301">
    <property type="entry name" value="NAT_SF"/>
    <property type="match status" value="1"/>
</dbReference>
<evidence type="ECO:0000313" key="4">
    <source>
        <dbReference type="EMBL" id="MBB3729723.1"/>
    </source>
</evidence>
<feature type="domain" description="N-acetyltransferase" evidence="3">
    <location>
        <begin position="32"/>
        <end position="193"/>
    </location>
</feature>
<dbReference type="Proteomes" id="UP000579945">
    <property type="component" value="Unassembled WGS sequence"/>
</dbReference>
<keyword evidence="5" id="KW-1185">Reference proteome</keyword>
<dbReference type="PANTHER" id="PTHR43877">
    <property type="entry name" value="AMINOALKYLPHOSPHONATE N-ACETYLTRANSFERASE-RELATED-RELATED"/>
    <property type="match status" value="1"/>
</dbReference>
<organism evidence="4 5">
    <name type="scientific">Nonomuraea dietziae</name>
    <dbReference type="NCBI Taxonomy" id="65515"/>
    <lineage>
        <taxon>Bacteria</taxon>
        <taxon>Bacillati</taxon>
        <taxon>Actinomycetota</taxon>
        <taxon>Actinomycetes</taxon>
        <taxon>Streptosporangiales</taxon>
        <taxon>Streptosporangiaceae</taxon>
        <taxon>Nonomuraea</taxon>
    </lineage>
</organism>
<dbReference type="Pfam" id="PF00583">
    <property type="entry name" value="Acetyltransf_1"/>
    <property type="match status" value="1"/>
</dbReference>
<dbReference type="Gene3D" id="3.40.630.30">
    <property type="match status" value="1"/>
</dbReference>
<evidence type="ECO:0000256" key="1">
    <source>
        <dbReference type="ARBA" id="ARBA00022679"/>
    </source>
</evidence>
<evidence type="ECO:0000256" key="2">
    <source>
        <dbReference type="ARBA" id="ARBA00023315"/>
    </source>
</evidence>
<dbReference type="RefSeq" id="WP_221241268.1">
    <property type="nucleotide sequence ID" value="NZ_BAAAXX010000178.1"/>
</dbReference>
<gene>
    <name evidence="4" type="ORF">FHR33_005583</name>
</gene>
<dbReference type="AlphaFoldDB" id="A0A7W5Y9H4"/>
<dbReference type="InterPro" id="IPR000182">
    <property type="entry name" value="GNAT_dom"/>
</dbReference>
<evidence type="ECO:0000313" key="5">
    <source>
        <dbReference type="Proteomes" id="UP000579945"/>
    </source>
</evidence>
<name>A0A7W5Y9H4_9ACTN</name>
<dbReference type="GeneID" id="95391901"/>
<dbReference type="SUPFAM" id="SSF55729">
    <property type="entry name" value="Acyl-CoA N-acyltransferases (Nat)"/>
    <property type="match status" value="1"/>
</dbReference>
<keyword evidence="2" id="KW-0012">Acyltransferase</keyword>
<dbReference type="InterPro" id="IPR016181">
    <property type="entry name" value="Acyl_CoA_acyltransferase"/>
</dbReference>
<comment type="caution">
    <text evidence="4">The sequence shown here is derived from an EMBL/GenBank/DDBJ whole genome shotgun (WGS) entry which is preliminary data.</text>
</comment>
<keyword evidence="1 4" id="KW-0808">Transferase</keyword>
<dbReference type="PROSITE" id="PS51186">
    <property type="entry name" value="GNAT"/>
    <property type="match status" value="1"/>
</dbReference>
<dbReference type="GO" id="GO:0016747">
    <property type="term" value="F:acyltransferase activity, transferring groups other than amino-acyl groups"/>
    <property type="evidence" value="ECO:0007669"/>
    <property type="project" value="InterPro"/>
</dbReference>
<protein>
    <submittedName>
        <fullName evidence="4">Acetyltransferase</fullName>
    </submittedName>
</protein>
<evidence type="ECO:0000259" key="3">
    <source>
        <dbReference type="PROSITE" id="PS51186"/>
    </source>
</evidence>
<accession>A0A7W5Y9H4</accession>